<evidence type="ECO:0000313" key="11">
    <source>
        <dbReference type="EMBL" id="CDJ41256.1"/>
    </source>
</evidence>
<evidence type="ECO:0000256" key="7">
    <source>
        <dbReference type="PROSITE-ProRule" id="PRU10141"/>
    </source>
</evidence>
<dbReference type="FunFam" id="1.10.510.10:FF:000008">
    <property type="entry name" value="Non-specific serine/threonine protein kinase"/>
    <property type="match status" value="1"/>
</dbReference>
<feature type="compositionally biased region" description="Basic and acidic residues" evidence="8">
    <location>
        <begin position="813"/>
        <end position="828"/>
    </location>
</feature>
<feature type="region of interest" description="Disordered" evidence="8">
    <location>
        <begin position="425"/>
        <end position="444"/>
    </location>
</feature>
<dbReference type="GeneID" id="25251517"/>
<gene>
    <name evidence="11" type="ORF">ETH_00011680</name>
</gene>
<dbReference type="PROSITE" id="PS51285">
    <property type="entry name" value="AGC_KINASE_CTER"/>
    <property type="match status" value="1"/>
</dbReference>
<evidence type="ECO:0000256" key="8">
    <source>
        <dbReference type="SAM" id="MobiDB-lite"/>
    </source>
</evidence>
<feature type="compositionally biased region" description="Low complexity" evidence="8">
    <location>
        <begin position="8"/>
        <end position="37"/>
    </location>
</feature>
<evidence type="ECO:0000256" key="2">
    <source>
        <dbReference type="ARBA" id="ARBA00022553"/>
    </source>
</evidence>
<dbReference type="GO" id="GO:0004674">
    <property type="term" value="F:protein serine/threonine kinase activity"/>
    <property type="evidence" value="ECO:0007669"/>
    <property type="project" value="UniProtKB-KW"/>
</dbReference>
<feature type="domain" description="AGC-kinase C-terminal" evidence="10">
    <location>
        <begin position="1137"/>
        <end position="1202"/>
    </location>
</feature>
<feature type="region of interest" description="Disordered" evidence="8">
    <location>
        <begin position="1174"/>
        <end position="1234"/>
    </location>
</feature>
<feature type="compositionally biased region" description="Low complexity" evidence="8">
    <location>
        <begin position="590"/>
        <end position="605"/>
    </location>
</feature>
<dbReference type="InterPro" id="IPR017441">
    <property type="entry name" value="Protein_kinase_ATP_BS"/>
</dbReference>
<dbReference type="VEuPathDB" id="ToxoDB:ETH_00011680"/>
<feature type="region of interest" description="Disordered" evidence="8">
    <location>
        <begin position="783"/>
        <end position="851"/>
    </location>
</feature>
<dbReference type="PROSITE" id="PS00107">
    <property type="entry name" value="PROTEIN_KINASE_ATP"/>
    <property type="match status" value="1"/>
</dbReference>
<feature type="compositionally biased region" description="Basic residues" evidence="8">
    <location>
        <begin position="89"/>
        <end position="103"/>
    </location>
</feature>
<feature type="compositionally biased region" description="Polar residues" evidence="8">
    <location>
        <begin position="1212"/>
        <end position="1229"/>
    </location>
</feature>
<feature type="region of interest" description="Disordered" evidence="8">
    <location>
        <begin position="729"/>
        <end position="759"/>
    </location>
</feature>
<dbReference type="Gene3D" id="3.30.200.20">
    <property type="entry name" value="Phosphorylase Kinase, domain 1"/>
    <property type="match status" value="1"/>
</dbReference>
<feature type="binding site" evidence="7">
    <location>
        <position position="908"/>
    </location>
    <ligand>
        <name>ATP</name>
        <dbReference type="ChEBI" id="CHEBI:30616"/>
    </ligand>
</feature>
<feature type="compositionally biased region" description="Low complexity" evidence="8">
    <location>
        <begin position="729"/>
        <end position="741"/>
    </location>
</feature>
<dbReference type="PROSITE" id="PS50011">
    <property type="entry name" value="PROTEIN_KINASE_DOM"/>
    <property type="match status" value="1"/>
</dbReference>
<evidence type="ECO:0000256" key="4">
    <source>
        <dbReference type="ARBA" id="ARBA00022741"/>
    </source>
</evidence>
<evidence type="ECO:0000256" key="3">
    <source>
        <dbReference type="ARBA" id="ARBA00022679"/>
    </source>
</evidence>
<keyword evidence="6 7" id="KW-0067">ATP-binding</keyword>
<reference evidence="11" key="2">
    <citation type="submission" date="2013-10" db="EMBL/GenBank/DDBJ databases">
        <authorList>
            <person name="Aslett M."/>
        </authorList>
    </citation>
    <scope>NUCLEOTIDE SEQUENCE [LARGE SCALE GENOMIC DNA]</scope>
    <source>
        <strain evidence="11">Houghton</strain>
    </source>
</reference>
<feature type="region of interest" description="Disordered" evidence="8">
    <location>
        <begin position="1250"/>
        <end position="1281"/>
    </location>
</feature>
<feature type="compositionally biased region" description="Polar residues" evidence="8">
    <location>
        <begin position="272"/>
        <end position="282"/>
    </location>
</feature>
<dbReference type="SUPFAM" id="SSF56112">
    <property type="entry name" value="Protein kinase-like (PK-like)"/>
    <property type="match status" value="1"/>
</dbReference>
<evidence type="ECO:0000313" key="12">
    <source>
        <dbReference type="Proteomes" id="UP000030747"/>
    </source>
</evidence>
<organism evidence="11 12">
    <name type="scientific">Eimeria tenella</name>
    <name type="common">Coccidian parasite</name>
    <dbReference type="NCBI Taxonomy" id="5802"/>
    <lineage>
        <taxon>Eukaryota</taxon>
        <taxon>Sar</taxon>
        <taxon>Alveolata</taxon>
        <taxon>Apicomplexa</taxon>
        <taxon>Conoidasida</taxon>
        <taxon>Coccidia</taxon>
        <taxon>Eucoccidiorida</taxon>
        <taxon>Eimeriorina</taxon>
        <taxon>Eimeriidae</taxon>
        <taxon>Eimeria</taxon>
    </lineage>
</organism>
<dbReference type="Gene3D" id="1.10.510.10">
    <property type="entry name" value="Transferase(Phosphotransferase) domain 1"/>
    <property type="match status" value="1"/>
</dbReference>
<evidence type="ECO:0000259" key="10">
    <source>
        <dbReference type="PROSITE" id="PS51285"/>
    </source>
</evidence>
<feature type="compositionally biased region" description="Low complexity" evidence="8">
    <location>
        <begin position="838"/>
        <end position="848"/>
    </location>
</feature>
<dbReference type="InterPro" id="IPR008271">
    <property type="entry name" value="Ser/Thr_kinase_AS"/>
</dbReference>
<dbReference type="SMART" id="SM00220">
    <property type="entry name" value="S_TKc"/>
    <property type="match status" value="1"/>
</dbReference>
<feature type="region of interest" description="Disordered" evidence="8">
    <location>
        <begin position="272"/>
        <end position="308"/>
    </location>
</feature>
<dbReference type="SMART" id="SM00133">
    <property type="entry name" value="S_TK_X"/>
    <property type="match status" value="1"/>
</dbReference>
<evidence type="ECO:0000256" key="6">
    <source>
        <dbReference type="ARBA" id="ARBA00022840"/>
    </source>
</evidence>
<feature type="compositionally biased region" description="Basic and acidic residues" evidence="8">
    <location>
        <begin position="742"/>
        <end position="758"/>
    </location>
</feature>
<feature type="compositionally biased region" description="Low complexity" evidence="8">
    <location>
        <begin position="68"/>
        <end position="88"/>
    </location>
</feature>
<keyword evidence="5 11" id="KW-0418">Kinase</keyword>
<dbReference type="OMA" id="FTNILWG"/>
<dbReference type="Proteomes" id="UP000030747">
    <property type="component" value="Unassembled WGS sequence"/>
</dbReference>
<feature type="compositionally biased region" description="Polar residues" evidence="8">
    <location>
        <begin position="575"/>
        <end position="584"/>
    </location>
</feature>
<dbReference type="FunFam" id="3.30.200.20:FF:000537">
    <property type="entry name" value="Non-specific serine/threonine protein kinase"/>
    <property type="match status" value="1"/>
</dbReference>
<feature type="compositionally biased region" description="Low complexity" evidence="8">
    <location>
        <begin position="283"/>
        <end position="303"/>
    </location>
</feature>
<feature type="compositionally biased region" description="Polar residues" evidence="8">
    <location>
        <begin position="792"/>
        <end position="807"/>
    </location>
</feature>
<feature type="domain" description="Protein kinase" evidence="9">
    <location>
        <begin position="879"/>
        <end position="1136"/>
    </location>
</feature>
<dbReference type="InterPro" id="IPR045270">
    <property type="entry name" value="STKc_AGC"/>
</dbReference>
<sequence>MRAEGQELLQQQQATLTQQQQAIPSHQQQVTPSQHQQLLSTAPSQHHQQDEHQQQQQQQPRPTRRSNRNNPQQRQQQDQQEQHQQQPRSRNRTNPQRRSRQQHQQHQQAGALAPWGSQASALPAAGRQVRRASRAVRRDAAGASEACTPAVPVKDWVSRAMQQRGWENSERQKREDYVPTLPEGGVPTEGFRFRLDHGYPLDVRGGGTQGRSRPGAAATHCPFFPPPFCLPLLGGLPQQGPTGCSAQTWGSQMPFEAPDAARAGLSPPLASQQVFSGQLKGSPQQQQRVQQQPHVQQQRAQQHMQHHSRLAPLPAHYLQSSSDYPFLPMTGVPTRSPLGRETHAEGSSSGTLQRRDESCRGNPSNNAQLLASEADPADFSAAAAATTEAARTGDRQTTAAQPAAATPMGDSLRCREAAGIHAAISTSDEEEGGPFSAAPAAGGTATTTAATPALSSIVALGASVACPSPYAVVREGQLQQHSWQHLSHPYWQSWQLQEHWQLQLQQQQWQQWQQQQWQQWQRLPYTVAAPVDASAYSYVPMQHLQQQQQIQQLHQLQQQQYLNLFQQQRHDWGSQRASGPSRNYQRTPRRVPQQQQQQQYQQQPIQAHYNGGVADSRRGPQRQWQQLSFPVAAADCVRHIAPGTSAAAVATAYPWSVHALAAPSVYDTTALSQSGSPMARTHGHFVAAPYMYTSTAHSAPASTFWSQPQLQQQVQQQVQQQQQQQWQWEAQSRYSRGSSNRNSREQPGRLRTVQDDRNAISGTRHIVEAHSLSCSGKVGRSSATAAAEGSRQVLSSSNADAGESTDSAAVAVKDGEEGSSRDSSRSETHSSPSRRSRSSNSSSSISNSHMLPEEGYSYTKNMAYLAPLVERKKVGPEDFVLLHVIGKGSYGKVMLVRFEQDGQLYALKVLLKESLLRRSQVQHTRTERAVLEVITHPFIVQMHFAFQTPKKLYFVLEYCPGGELFFHLQKDRKFSEERSRFYAAELLLALEHLHKHNVIYRDLKSENVLLDADGHIRLTDFGLSKSGIADNTSARSVCGTPEYIAPEILCQVGHGKAADWWSLGALLYEMLTGLPPFYTANRQALFTNILWGGLDFPADLSPAAVDLLKSLLHRDANERLGAGPLDAEEIKRHPFFAPVDWGRLLAKEIEPPFKPRLLSHEDPKYFPAEVKREPVFSDDGEGPDAAFGSGTVRDAAARMQRSRTPNRRAAVDSSSCGGDSGKISSSSRTRPAANCAADGNCVARAASGTGGHTEDACTNERPHACSSLSSHDSQNTEEDEGDALFKGFSYDERLQGFVCPSHQKFNQASSTLLAVTLSHRSLFTCEIRRAQYANSCSL</sequence>
<keyword evidence="3" id="KW-0808">Transferase</keyword>
<dbReference type="RefSeq" id="XP_013232006.1">
    <property type="nucleotide sequence ID" value="XM_013376552.1"/>
</dbReference>
<dbReference type="PROSITE" id="PS00108">
    <property type="entry name" value="PROTEIN_KINASE_ST"/>
    <property type="match status" value="1"/>
</dbReference>
<evidence type="ECO:0000256" key="5">
    <source>
        <dbReference type="ARBA" id="ARBA00022777"/>
    </source>
</evidence>
<reference evidence="11" key="1">
    <citation type="submission" date="2013-10" db="EMBL/GenBank/DDBJ databases">
        <title>Genomic analysis of the causative agents of coccidiosis in chickens.</title>
        <authorList>
            <person name="Reid A.J."/>
            <person name="Blake D."/>
            <person name="Billington K."/>
            <person name="Browne H."/>
            <person name="Dunn M."/>
            <person name="Hung S."/>
            <person name="Kawahara F."/>
            <person name="Miranda-Saavedra D."/>
            <person name="Mourier T."/>
            <person name="Nagra H."/>
            <person name="Otto T.D."/>
            <person name="Rawlings N."/>
            <person name="Sanchez A."/>
            <person name="Sanders M."/>
            <person name="Subramaniam C."/>
            <person name="Tay Y."/>
            <person name="Dear P."/>
            <person name="Doerig C."/>
            <person name="Gruber A."/>
            <person name="Parkinson J."/>
            <person name="Shirley M."/>
            <person name="Wan K.L."/>
            <person name="Berriman M."/>
            <person name="Tomley F."/>
            <person name="Pain A."/>
        </authorList>
    </citation>
    <scope>NUCLEOTIDE SEQUENCE [LARGE SCALE GENOMIC DNA]</scope>
    <source>
        <strain evidence="11">Houghton</strain>
    </source>
</reference>
<evidence type="ECO:0000256" key="1">
    <source>
        <dbReference type="ARBA" id="ARBA00022527"/>
    </source>
</evidence>
<dbReference type="CDD" id="cd05123">
    <property type="entry name" value="STKc_AGC"/>
    <property type="match status" value="1"/>
</dbReference>
<dbReference type="OrthoDB" id="63267at2759"/>
<dbReference type="VEuPathDB" id="ToxoDB:ETH2_0510200"/>
<keyword evidence="4 7" id="KW-0547">Nucleotide-binding</keyword>
<keyword evidence="1" id="KW-0723">Serine/threonine-protein kinase</keyword>
<proteinExistence type="predicted"/>
<keyword evidence="12" id="KW-1185">Reference proteome</keyword>
<protein>
    <submittedName>
        <fullName evidence="11">AGC kinase, putative</fullName>
    </submittedName>
</protein>
<keyword evidence="2" id="KW-0597">Phosphoprotein</keyword>
<dbReference type="Pfam" id="PF00069">
    <property type="entry name" value="Pkinase"/>
    <property type="match status" value="1"/>
</dbReference>
<dbReference type="InterPro" id="IPR011009">
    <property type="entry name" value="Kinase-like_dom_sf"/>
</dbReference>
<name>U6KTG5_EIMTE</name>
<feature type="region of interest" description="Disordered" evidence="8">
    <location>
        <begin position="572"/>
        <end position="605"/>
    </location>
</feature>
<accession>U6KTG5</accession>
<dbReference type="EMBL" id="HG675579">
    <property type="protein sequence ID" value="CDJ41256.1"/>
    <property type="molecule type" value="Genomic_DNA"/>
</dbReference>
<feature type="region of interest" description="Disordered" evidence="8">
    <location>
        <begin position="1"/>
        <end position="146"/>
    </location>
</feature>
<feature type="compositionally biased region" description="Low complexity" evidence="8">
    <location>
        <begin position="371"/>
        <end position="407"/>
    </location>
</feature>
<dbReference type="InterPro" id="IPR000719">
    <property type="entry name" value="Prot_kinase_dom"/>
</dbReference>
<dbReference type="GO" id="GO:0005524">
    <property type="term" value="F:ATP binding"/>
    <property type="evidence" value="ECO:0007669"/>
    <property type="project" value="UniProtKB-UniRule"/>
</dbReference>
<feature type="region of interest" description="Disordered" evidence="8">
    <location>
        <begin position="328"/>
        <end position="410"/>
    </location>
</feature>
<dbReference type="InterPro" id="IPR000961">
    <property type="entry name" value="AGC-kinase_C"/>
</dbReference>
<dbReference type="PANTHER" id="PTHR24351">
    <property type="entry name" value="RIBOSOMAL PROTEIN S6 KINASE"/>
    <property type="match status" value="1"/>
</dbReference>
<feature type="compositionally biased region" description="Basic and acidic residues" evidence="8">
    <location>
        <begin position="1252"/>
        <end position="1263"/>
    </location>
</feature>
<evidence type="ECO:0000259" key="9">
    <source>
        <dbReference type="PROSITE" id="PS50011"/>
    </source>
</evidence>